<sequence>MSLRPLAIAPLILLATLAAAQEAPAAAQETPATVDLQTVLNLARTASPRVAAEEQEIAGAEADRQSVNVLPNPSISYAGSYQPAELTNYEGRRAHEATIEMPLDLSGKRRARVNAADRRIDAARSRVAVSRLEFMNEAGAAFVALLAAQETVGVRRDAMAELDRLRGMVAGRRKSGVASDYDVARVDVEIESARADLVEAEADAISARTDLANALGVANWRPTAAGTIDALSAPAASPAQSANALPAVLAAHDEQQAAQADVVTARRERFPEVSVNGGRFWTTGPFGATYSAGVTLEVPLFDRRNGAVRKAEAEARAAELRTEIARANAMAEIDRYAALVETRAAAFDMFNRRIGGKLGALGRMAEDSYRLGGGSVIELIDATRSRFDNLATRIDLSGKLAEARLRLNLARSGVQ</sequence>
<organism evidence="4 5">
    <name type="scientific">Novosphingobium guangzhouense</name>
    <dbReference type="NCBI Taxonomy" id="1850347"/>
    <lineage>
        <taxon>Bacteria</taxon>
        <taxon>Pseudomonadati</taxon>
        <taxon>Pseudomonadota</taxon>
        <taxon>Alphaproteobacteria</taxon>
        <taxon>Sphingomonadales</taxon>
        <taxon>Sphingomonadaceae</taxon>
        <taxon>Novosphingobium</taxon>
    </lineage>
</organism>
<evidence type="ECO:0000313" key="5">
    <source>
        <dbReference type="Proteomes" id="UP000236327"/>
    </source>
</evidence>
<dbReference type="RefSeq" id="WP_103094155.1">
    <property type="nucleotide sequence ID" value="NZ_LYMM01000001.1"/>
</dbReference>
<dbReference type="PANTHER" id="PTHR30203:SF24">
    <property type="entry name" value="BLR4935 PROTEIN"/>
    <property type="match status" value="1"/>
</dbReference>
<dbReference type="GO" id="GO:0015562">
    <property type="term" value="F:efflux transmembrane transporter activity"/>
    <property type="evidence" value="ECO:0007669"/>
    <property type="project" value="InterPro"/>
</dbReference>
<accession>A0A2K2G747</accession>
<feature type="signal peptide" evidence="3">
    <location>
        <begin position="1"/>
        <end position="20"/>
    </location>
</feature>
<dbReference type="AlphaFoldDB" id="A0A2K2G747"/>
<dbReference type="InterPro" id="IPR010131">
    <property type="entry name" value="MdtP/NodT-like"/>
</dbReference>
<dbReference type="Gene3D" id="1.20.1600.10">
    <property type="entry name" value="Outer membrane efflux proteins (OEP)"/>
    <property type="match status" value="1"/>
</dbReference>
<dbReference type="SUPFAM" id="SSF56954">
    <property type="entry name" value="Outer membrane efflux proteins (OEP)"/>
    <property type="match status" value="1"/>
</dbReference>
<comment type="caution">
    <text evidence="4">The sequence shown here is derived from an EMBL/GenBank/DDBJ whole genome shotgun (WGS) entry which is preliminary data.</text>
</comment>
<dbReference type="OrthoDB" id="9772909at2"/>
<proteinExistence type="inferred from homology"/>
<keyword evidence="5" id="KW-1185">Reference proteome</keyword>
<comment type="similarity">
    <text evidence="1">Belongs to the outer membrane factor (OMF) (TC 1.B.17) family.</text>
</comment>
<keyword evidence="3" id="KW-0732">Signal</keyword>
<evidence type="ECO:0000256" key="2">
    <source>
        <dbReference type="SAM" id="Coils"/>
    </source>
</evidence>
<evidence type="ECO:0000256" key="3">
    <source>
        <dbReference type="SAM" id="SignalP"/>
    </source>
</evidence>
<gene>
    <name evidence="4" type="ORF">A8V01_01465</name>
</gene>
<feature type="coiled-coil region" evidence="2">
    <location>
        <begin position="183"/>
        <end position="210"/>
    </location>
</feature>
<protein>
    <recommendedName>
        <fullName evidence="6">Transporter</fullName>
    </recommendedName>
</protein>
<evidence type="ECO:0000313" key="4">
    <source>
        <dbReference type="EMBL" id="PNU06866.1"/>
    </source>
</evidence>
<reference evidence="4 5" key="1">
    <citation type="submission" date="2016-05" db="EMBL/GenBank/DDBJ databases">
        <title>Complete genome sequence of Novosphingobium guangzhouense SA925(T).</title>
        <authorList>
            <person name="Sha S."/>
        </authorList>
    </citation>
    <scope>NUCLEOTIDE SEQUENCE [LARGE SCALE GENOMIC DNA]</scope>
    <source>
        <strain evidence="4 5">SA925</strain>
    </source>
</reference>
<dbReference type="EMBL" id="LYMM01000001">
    <property type="protein sequence ID" value="PNU06866.1"/>
    <property type="molecule type" value="Genomic_DNA"/>
</dbReference>
<name>A0A2K2G747_9SPHN</name>
<dbReference type="Proteomes" id="UP000236327">
    <property type="component" value="Unassembled WGS sequence"/>
</dbReference>
<keyword evidence="2" id="KW-0175">Coiled coil</keyword>
<feature type="chain" id="PRO_5014444088" description="Transporter" evidence="3">
    <location>
        <begin position="21"/>
        <end position="415"/>
    </location>
</feature>
<evidence type="ECO:0008006" key="6">
    <source>
        <dbReference type="Google" id="ProtNLM"/>
    </source>
</evidence>
<dbReference type="PANTHER" id="PTHR30203">
    <property type="entry name" value="OUTER MEMBRANE CATION EFFLUX PROTEIN"/>
    <property type="match status" value="1"/>
</dbReference>
<evidence type="ECO:0000256" key="1">
    <source>
        <dbReference type="ARBA" id="ARBA00007613"/>
    </source>
</evidence>
<dbReference type="Pfam" id="PF02321">
    <property type="entry name" value="OEP"/>
    <property type="match status" value="2"/>
</dbReference>
<dbReference type="InterPro" id="IPR003423">
    <property type="entry name" value="OMP_efflux"/>
</dbReference>